<comment type="caution">
    <text evidence="2">The sequence shown here is derived from an EMBL/GenBank/DDBJ whole genome shotgun (WGS) entry which is preliminary data.</text>
</comment>
<sequence length="232" mass="27154">MFQLEKSLSDWKKRLAASNSLTSSDIEELESHLLDEIDALKKKTLTEEEAFYIACSRIGSVDLLTSEYSIVNSNFLWIKKFLWLISGYLIIRFSEKLITTLSIFITTTFFKRIDLHAHELTYISFAINILLSITILCILFLPKIRGIAYFQAKFNYLLVYKKWLLVIVFIIFVFMNTMGFSYISLPMIRESVMSQQYGYISTGNQYSTFIWTTTLCLLFILLSFRSYKKQIN</sequence>
<dbReference type="InterPro" id="IPR047928">
    <property type="entry name" value="Perm_prefix_1"/>
</dbReference>
<dbReference type="EMBL" id="BMBA01000002">
    <property type="protein sequence ID" value="GFZ32071.1"/>
    <property type="molecule type" value="Genomic_DNA"/>
</dbReference>
<feature type="transmembrane region" description="Helical" evidence="1">
    <location>
        <begin position="205"/>
        <end position="224"/>
    </location>
</feature>
<feature type="transmembrane region" description="Helical" evidence="1">
    <location>
        <begin position="122"/>
        <end position="142"/>
    </location>
</feature>
<feature type="transmembrane region" description="Helical" evidence="1">
    <location>
        <begin position="163"/>
        <end position="185"/>
    </location>
</feature>
<proteinExistence type="predicted"/>
<reference evidence="2 3" key="1">
    <citation type="journal article" date="2021" name="Int. J. Syst. Evol. Microbiol.">
        <title>Clostridium zeae sp. nov., isolated from corn silage.</title>
        <authorList>
            <person name="Kobayashi H."/>
            <person name="Tanizawa Y."/>
            <person name="Yagura M."/>
            <person name="Sakamoto M."/>
            <person name="Ohkuma M."/>
            <person name="Tohno M."/>
        </authorList>
    </citation>
    <scope>NUCLEOTIDE SEQUENCE [LARGE SCALE GENOMIC DNA]</scope>
    <source>
        <strain evidence="2 3">CSC2</strain>
    </source>
</reference>
<keyword evidence="1" id="KW-0472">Membrane</keyword>
<evidence type="ECO:0000313" key="3">
    <source>
        <dbReference type="Proteomes" id="UP000663802"/>
    </source>
</evidence>
<name>A0ABQ1EBB7_9CLOT</name>
<dbReference type="NCBIfam" id="NF038403">
    <property type="entry name" value="perm_prefix_1"/>
    <property type="match status" value="1"/>
</dbReference>
<accession>A0ABQ1EBB7</accession>
<keyword evidence="3" id="KW-1185">Reference proteome</keyword>
<dbReference type="RefSeq" id="WP_206870347.1">
    <property type="nucleotide sequence ID" value="NZ_BMBA01000002.1"/>
</dbReference>
<gene>
    <name evidence="2" type="ORF">CSC2_25970</name>
</gene>
<evidence type="ECO:0000313" key="2">
    <source>
        <dbReference type="EMBL" id="GFZ32071.1"/>
    </source>
</evidence>
<feature type="transmembrane region" description="Helical" evidence="1">
    <location>
        <begin position="81"/>
        <end position="110"/>
    </location>
</feature>
<dbReference type="Proteomes" id="UP000663802">
    <property type="component" value="Unassembled WGS sequence"/>
</dbReference>
<keyword evidence="1" id="KW-0812">Transmembrane</keyword>
<evidence type="ECO:0000256" key="1">
    <source>
        <dbReference type="SAM" id="Phobius"/>
    </source>
</evidence>
<keyword evidence="1" id="KW-1133">Transmembrane helix</keyword>
<protein>
    <submittedName>
        <fullName evidence="2">Uncharacterized protein</fullName>
    </submittedName>
</protein>
<organism evidence="2 3">
    <name type="scientific">Clostridium zeae</name>
    <dbReference type="NCBI Taxonomy" id="2759022"/>
    <lineage>
        <taxon>Bacteria</taxon>
        <taxon>Bacillati</taxon>
        <taxon>Bacillota</taxon>
        <taxon>Clostridia</taxon>
        <taxon>Eubacteriales</taxon>
        <taxon>Clostridiaceae</taxon>
        <taxon>Clostridium</taxon>
    </lineage>
</organism>